<dbReference type="EMBL" id="JASCZI010211457">
    <property type="protein sequence ID" value="MED6191846.1"/>
    <property type="molecule type" value="Genomic_DNA"/>
</dbReference>
<evidence type="ECO:0000313" key="1">
    <source>
        <dbReference type="EMBL" id="MED6191846.1"/>
    </source>
</evidence>
<accession>A0ABU6X3B3</accession>
<organism evidence="1 2">
    <name type="scientific">Stylosanthes scabra</name>
    <dbReference type="NCBI Taxonomy" id="79078"/>
    <lineage>
        <taxon>Eukaryota</taxon>
        <taxon>Viridiplantae</taxon>
        <taxon>Streptophyta</taxon>
        <taxon>Embryophyta</taxon>
        <taxon>Tracheophyta</taxon>
        <taxon>Spermatophyta</taxon>
        <taxon>Magnoliopsida</taxon>
        <taxon>eudicotyledons</taxon>
        <taxon>Gunneridae</taxon>
        <taxon>Pentapetalae</taxon>
        <taxon>rosids</taxon>
        <taxon>fabids</taxon>
        <taxon>Fabales</taxon>
        <taxon>Fabaceae</taxon>
        <taxon>Papilionoideae</taxon>
        <taxon>50 kb inversion clade</taxon>
        <taxon>dalbergioids sensu lato</taxon>
        <taxon>Dalbergieae</taxon>
        <taxon>Pterocarpus clade</taxon>
        <taxon>Stylosanthes</taxon>
    </lineage>
</organism>
<comment type="caution">
    <text evidence="1">The sequence shown here is derived from an EMBL/GenBank/DDBJ whole genome shotgun (WGS) entry which is preliminary data.</text>
</comment>
<reference evidence="1 2" key="1">
    <citation type="journal article" date="2023" name="Plants (Basel)">
        <title>Bridging the Gap: Combining Genomics and Transcriptomics Approaches to Understand Stylosanthes scabra, an Orphan Legume from the Brazilian Caatinga.</title>
        <authorList>
            <person name="Ferreira-Neto J.R.C."/>
            <person name="da Silva M.D."/>
            <person name="Binneck E."/>
            <person name="de Melo N.F."/>
            <person name="da Silva R.H."/>
            <person name="de Melo A.L.T.M."/>
            <person name="Pandolfi V."/>
            <person name="Bustamante F.O."/>
            <person name="Brasileiro-Vidal A.C."/>
            <person name="Benko-Iseppon A.M."/>
        </authorList>
    </citation>
    <scope>NUCLEOTIDE SEQUENCE [LARGE SCALE GENOMIC DNA]</scope>
    <source>
        <tissue evidence="1">Leaves</tissue>
    </source>
</reference>
<protein>
    <submittedName>
        <fullName evidence="1">Uncharacterized protein</fullName>
    </submittedName>
</protein>
<dbReference type="Proteomes" id="UP001341840">
    <property type="component" value="Unassembled WGS sequence"/>
</dbReference>
<evidence type="ECO:0000313" key="2">
    <source>
        <dbReference type="Proteomes" id="UP001341840"/>
    </source>
</evidence>
<sequence>MLFVCSAPGDQSGEVPWCLFRPLIYLTAHPLGGQPRVELLPATYVLSLASEVALWGFVPLGMLHGGKSSAKHLGGYSRSGWSVVPAFRDLLAVLLSDWFPSCRSQFLPLSILLPAGSTREICLGSLPLSWEAF</sequence>
<name>A0ABU6X3B3_9FABA</name>
<gene>
    <name evidence="1" type="ORF">PIB30_004506</name>
</gene>
<keyword evidence="2" id="KW-1185">Reference proteome</keyword>
<proteinExistence type="predicted"/>